<organism evidence="1 2">
    <name type="scientific">Novipirellula artificiosorum</name>
    <dbReference type="NCBI Taxonomy" id="2528016"/>
    <lineage>
        <taxon>Bacteria</taxon>
        <taxon>Pseudomonadati</taxon>
        <taxon>Planctomycetota</taxon>
        <taxon>Planctomycetia</taxon>
        <taxon>Pirellulales</taxon>
        <taxon>Pirellulaceae</taxon>
        <taxon>Novipirellula</taxon>
    </lineage>
</organism>
<proteinExistence type="predicted"/>
<keyword evidence="2" id="KW-1185">Reference proteome</keyword>
<gene>
    <name evidence="1" type="ORF">Poly41_08280</name>
</gene>
<dbReference type="EMBL" id="SJPV01000001">
    <property type="protein sequence ID" value="TWU42531.1"/>
    <property type="molecule type" value="Genomic_DNA"/>
</dbReference>
<comment type="caution">
    <text evidence="1">The sequence shown here is derived from an EMBL/GenBank/DDBJ whole genome shotgun (WGS) entry which is preliminary data.</text>
</comment>
<reference evidence="1 2" key="1">
    <citation type="submission" date="2019-02" db="EMBL/GenBank/DDBJ databases">
        <title>Deep-cultivation of Planctomycetes and their phenomic and genomic characterization uncovers novel biology.</title>
        <authorList>
            <person name="Wiegand S."/>
            <person name="Jogler M."/>
            <person name="Boedeker C."/>
            <person name="Pinto D."/>
            <person name="Vollmers J."/>
            <person name="Rivas-Marin E."/>
            <person name="Kohn T."/>
            <person name="Peeters S.H."/>
            <person name="Heuer A."/>
            <person name="Rast P."/>
            <person name="Oberbeckmann S."/>
            <person name="Bunk B."/>
            <person name="Jeske O."/>
            <person name="Meyerdierks A."/>
            <person name="Storesund J.E."/>
            <person name="Kallscheuer N."/>
            <person name="Luecker S."/>
            <person name="Lage O.M."/>
            <person name="Pohl T."/>
            <person name="Merkel B.J."/>
            <person name="Hornburger P."/>
            <person name="Mueller R.-W."/>
            <person name="Bruemmer F."/>
            <person name="Labrenz M."/>
            <person name="Spormann A.M."/>
            <person name="Op Den Camp H."/>
            <person name="Overmann J."/>
            <person name="Amann R."/>
            <person name="Jetten M.S.M."/>
            <person name="Mascher T."/>
            <person name="Medema M.H."/>
            <person name="Devos D.P."/>
            <person name="Kaster A.-K."/>
            <person name="Ovreas L."/>
            <person name="Rohde M."/>
            <person name="Galperin M.Y."/>
            <person name="Jogler C."/>
        </authorList>
    </citation>
    <scope>NUCLEOTIDE SEQUENCE [LARGE SCALE GENOMIC DNA]</scope>
    <source>
        <strain evidence="1 2">Poly41</strain>
    </source>
</reference>
<evidence type="ECO:0000313" key="1">
    <source>
        <dbReference type="EMBL" id="TWU42531.1"/>
    </source>
</evidence>
<evidence type="ECO:0000313" key="2">
    <source>
        <dbReference type="Proteomes" id="UP000319143"/>
    </source>
</evidence>
<protein>
    <submittedName>
        <fullName evidence="1">Uncharacterized protein</fullName>
    </submittedName>
</protein>
<accession>A0A5C6E4M0</accession>
<name>A0A5C6E4M0_9BACT</name>
<sequence length="48" mass="5445">MWTTEGILGLRVAVSNLNFADQLSHCIRSSYIVRFDDHLQTMVCTNST</sequence>
<dbReference type="AlphaFoldDB" id="A0A5C6E4M0"/>
<dbReference type="Proteomes" id="UP000319143">
    <property type="component" value="Unassembled WGS sequence"/>
</dbReference>